<dbReference type="GO" id="GO:0004634">
    <property type="term" value="F:phosphopyruvate hydratase activity"/>
    <property type="evidence" value="ECO:0007669"/>
    <property type="project" value="UniProtKB-EC"/>
</dbReference>
<accession>A0A8H3F053</accession>
<dbReference type="PANTHER" id="PTHR11902:SF1">
    <property type="entry name" value="ENOLASE"/>
    <property type="match status" value="1"/>
</dbReference>
<dbReference type="SFLD" id="SFLDS00001">
    <property type="entry name" value="Enolase"/>
    <property type="match status" value="1"/>
</dbReference>
<comment type="catalytic activity">
    <reaction evidence="10">
        <text>(2R)-2-phosphoglycerate = phosphoenolpyruvate + H2O</text>
        <dbReference type="Rhea" id="RHEA:10164"/>
        <dbReference type="ChEBI" id="CHEBI:15377"/>
        <dbReference type="ChEBI" id="CHEBI:58289"/>
        <dbReference type="ChEBI" id="CHEBI:58702"/>
        <dbReference type="EC" id="4.2.1.11"/>
    </reaction>
</comment>
<feature type="domain" description="Enolase C-terminal TIM barrel" evidence="14">
    <location>
        <begin position="143"/>
        <end position="438"/>
    </location>
</feature>
<evidence type="ECO:0000256" key="2">
    <source>
        <dbReference type="ARBA" id="ARBA00009604"/>
    </source>
</evidence>
<keyword evidence="5 13" id="KW-0460">Magnesium</keyword>
<dbReference type="EC" id="4.2.1.11" evidence="3"/>
<dbReference type="GO" id="GO:0000015">
    <property type="term" value="C:phosphopyruvate hydratase complex"/>
    <property type="evidence" value="ECO:0007669"/>
    <property type="project" value="InterPro"/>
</dbReference>
<feature type="binding site" evidence="12">
    <location>
        <position position="159"/>
    </location>
    <ligand>
        <name>substrate</name>
    </ligand>
</feature>
<dbReference type="GO" id="GO:0006096">
    <property type="term" value="P:glycolytic process"/>
    <property type="evidence" value="ECO:0007669"/>
    <property type="project" value="UniProtKB-UniPathway"/>
</dbReference>
<dbReference type="SMART" id="SM01192">
    <property type="entry name" value="Enolase_C"/>
    <property type="match status" value="1"/>
</dbReference>
<dbReference type="Gene3D" id="3.20.20.120">
    <property type="entry name" value="Enolase-like C-terminal domain"/>
    <property type="match status" value="1"/>
</dbReference>
<dbReference type="SUPFAM" id="SSF51604">
    <property type="entry name" value="Enolase C-terminal domain-like"/>
    <property type="match status" value="1"/>
</dbReference>
<evidence type="ECO:0000256" key="11">
    <source>
        <dbReference type="PIRSR" id="PIRSR001400-1"/>
    </source>
</evidence>
<feature type="binding site" evidence="13">
    <location>
        <position position="322"/>
    </location>
    <ligand>
        <name>Mg(2+)</name>
        <dbReference type="ChEBI" id="CHEBI:18420"/>
    </ligand>
</feature>
<sequence length="441" mass="47755">MAIQKIHARYVYDSRGNPTVEVDLVDSTGLHRSIVPSGASTGQHEACELRDGDKSKWAGKGVLKAVANVNEILGPAVIKEGFDVTDQAKVDEFLNKLDGTKNKTKLGANAILGVSLAVAKAGAAKKNVPLYAHISDLAGTKKPYVLPVPFMNVLNGGSHAGGRLAFQEFMIVPAAAPSFSEAMRQGSEVYQQLKSLAKKKYGQSAGNVGDEGGVAPDIQTAEEALDLITEAIEKAGYKGQVKIAMDVASSEFYKEDAKKYDLDFKNPDSDKSKWITYEQLADMYKSLASNYPIVSIEDPFAEDDWEAWSYFYKTSDFQIVGDDLTVTNPEFIKKAIELKSCNALLLKVNQIGTLTESIQAAKDAYSAGWGVMVSHRSGETEDVTIADIAVGLRCGQIKTGAPARSERLAKLNQILRIEEELSKETPAAVFAGEKFRTSVNI</sequence>
<evidence type="ECO:0000259" key="14">
    <source>
        <dbReference type="SMART" id="SM01192"/>
    </source>
</evidence>
<keyword evidence="13" id="KW-0479">Metal-binding</keyword>
<feature type="binding site" evidence="13">
    <location>
        <position position="297"/>
    </location>
    <ligand>
        <name>Mg(2+)</name>
        <dbReference type="ChEBI" id="CHEBI:18420"/>
    </ligand>
</feature>
<dbReference type="GO" id="GO:0000287">
    <property type="term" value="F:magnesium ion binding"/>
    <property type="evidence" value="ECO:0007669"/>
    <property type="project" value="InterPro"/>
</dbReference>
<dbReference type="PRINTS" id="PR00148">
    <property type="entry name" value="ENOLASE"/>
</dbReference>
<dbReference type="AlphaFoldDB" id="A0A8H3F053"/>
<feature type="binding site" evidence="12">
    <location>
        <begin position="374"/>
        <end position="377"/>
    </location>
    <ligand>
        <name>substrate</name>
    </ligand>
</feature>
<dbReference type="SUPFAM" id="SSF54826">
    <property type="entry name" value="Enolase N-terminal domain-like"/>
    <property type="match status" value="1"/>
</dbReference>
<evidence type="ECO:0000256" key="5">
    <source>
        <dbReference type="ARBA" id="ARBA00022842"/>
    </source>
</evidence>
<dbReference type="Pfam" id="PF03952">
    <property type="entry name" value="Enolase_N"/>
    <property type="match status" value="1"/>
</dbReference>
<feature type="binding site" evidence="12">
    <location>
        <position position="168"/>
    </location>
    <ligand>
        <name>substrate</name>
    </ligand>
</feature>
<dbReference type="InterPro" id="IPR029017">
    <property type="entry name" value="Enolase-like_N"/>
</dbReference>
<dbReference type="EMBL" id="CAJPDR010000075">
    <property type="protein sequence ID" value="CAF9914790.1"/>
    <property type="molecule type" value="Genomic_DNA"/>
</dbReference>
<comment type="caution">
    <text evidence="16">The sequence shown here is derived from an EMBL/GenBank/DDBJ whole genome shotgun (WGS) entry which is preliminary data.</text>
</comment>
<name>A0A8H3F053_9LECA</name>
<evidence type="ECO:0000256" key="4">
    <source>
        <dbReference type="ARBA" id="ARBA00017068"/>
    </source>
</evidence>
<feature type="domain" description="Enolase N-terminal" evidence="15">
    <location>
        <begin position="3"/>
        <end position="134"/>
    </location>
</feature>
<dbReference type="FunFam" id="3.20.20.120:FF:000002">
    <property type="entry name" value="Enolase 1"/>
    <property type="match status" value="1"/>
</dbReference>
<keyword evidence="17" id="KW-1185">Reference proteome</keyword>
<dbReference type="InterPro" id="IPR020809">
    <property type="entry name" value="Enolase_CS"/>
</dbReference>
<evidence type="ECO:0000256" key="7">
    <source>
        <dbReference type="ARBA" id="ARBA00023239"/>
    </source>
</evidence>
<dbReference type="SFLD" id="SFLDG00178">
    <property type="entry name" value="enolase"/>
    <property type="match status" value="1"/>
</dbReference>
<dbReference type="OrthoDB" id="1739814at2759"/>
<feature type="binding site" evidence="12">
    <location>
        <position position="398"/>
    </location>
    <ligand>
        <name>substrate</name>
    </ligand>
</feature>
<dbReference type="PIRSF" id="PIRSF001400">
    <property type="entry name" value="Enolase"/>
    <property type="match status" value="1"/>
</dbReference>
<evidence type="ECO:0000256" key="13">
    <source>
        <dbReference type="PIRSR" id="PIRSR001400-3"/>
    </source>
</evidence>
<dbReference type="Gene3D" id="3.30.390.10">
    <property type="entry name" value="Enolase-like, N-terminal domain"/>
    <property type="match status" value="1"/>
</dbReference>
<evidence type="ECO:0000259" key="15">
    <source>
        <dbReference type="SMART" id="SM01193"/>
    </source>
</evidence>
<dbReference type="InterPro" id="IPR020810">
    <property type="entry name" value="Enolase_C"/>
</dbReference>
<evidence type="ECO:0000256" key="3">
    <source>
        <dbReference type="ARBA" id="ARBA00012058"/>
    </source>
</evidence>
<feature type="binding site" evidence="12">
    <location>
        <position position="322"/>
    </location>
    <ligand>
        <name>substrate</name>
    </ligand>
</feature>
<feature type="binding site" evidence="12">
    <location>
        <position position="297"/>
    </location>
    <ligand>
        <name>substrate</name>
    </ligand>
</feature>
<evidence type="ECO:0000256" key="8">
    <source>
        <dbReference type="ARBA" id="ARBA00031125"/>
    </source>
</evidence>
<protein>
    <recommendedName>
        <fullName evidence="4">Enolase</fullName>
        <ecNumber evidence="3">4.2.1.11</ecNumber>
    </recommendedName>
    <alternativeName>
        <fullName evidence="8">2-phospho-D-glycerate hydro-lyase</fullName>
    </alternativeName>
    <alternativeName>
        <fullName evidence="9">2-phosphoglycerate dehydratase</fullName>
    </alternativeName>
</protein>
<dbReference type="Pfam" id="PF00113">
    <property type="entry name" value="Enolase_C"/>
    <property type="match status" value="1"/>
</dbReference>
<feature type="binding site" evidence="13">
    <location>
        <position position="246"/>
    </location>
    <ligand>
        <name>Mg(2+)</name>
        <dbReference type="ChEBI" id="CHEBI:18420"/>
    </ligand>
</feature>
<comment type="pathway">
    <text evidence="1">Carbohydrate degradation; glycolysis; pyruvate from D-glyceraldehyde 3-phosphate: step 4/5.</text>
</comment>
<evidence type="ECO:0000256" key="1">
    <source>
        <dbReference type="ARBA" id="ARBA00005031"/>
    </source>
</evidence>
<evidence type="ECO:0000313" key="17">
    <source>
        <dbReference type="Proteomes" id="UP000664203"/>
    </source>
</evidence>
<dbReference type="PANTHER" id="PTHR11902">
    <property type="entry name" value="ENOLASE"/>
    <property type="match status" value="1"/>
</dbReference>
<dbReference type="FunFam" id="3.30.390.10:FF:000001">
    <property type="entry name" value="Enolase"/>
    <property type="match status" value="1"/>
</dbReference>
<organism evidence="16 17">
    <name type="scientific">Alectoria fallacina</name>
    <dbReference type="NCBI Taxonomy" id="1903189"/>
    <lineage>
        <taxon>Eukaryota</taxon>
        <taxon>Fungi</taxon>
        <taxon>Dikarya</taxon>
        <taxon>Ascomycota</taxon>
        <taxon>Pezizomycotina</taxon>
        <taxon>Lecanoromycetes</taxon>
        <taxon>OSLEUM clade</taxon>
        <taxon>Lecanoromycetidae</taxon>
        <taxon>Lecanorales</taxon>
        <taxon>Lecanorineae</taxon>
        <taxon>Parmeliaceae</taxon>
        <taxon>Alectoria</taxon>
    </lineage>
</organism>
<evidence type="ECO:0000256" key="10">
    <source>
        <dbReference type="ARBA" id="ARBA00048333"/>
    </source>
</evidence>
<dbReference type="InterPro" id="IPR036849">
    <property type="entry name" value="Enolase-like_C_sf"/>
</dbReference>
<comment type="cofactor">
    <cofactor evidence="13">
        <name>Mg(2+)</name>
        <dbReference type="ChEBI" id="CHEBI:18420"/>
    </cofactor>
    <text evidence="13">Mg(2+) is required for catalysis and for stabilizing the dimer.</text>
</comment>
<comment type="similarity">
    <text evidence="2">Belongs to the enolase family.</text>
</comment>
<dbReference type="NCBIfam" id="TIGR01060">
    <property type="entry name" value="eno"/>
    <property type="match status" value="1"/>
</dbReference>
<dbReference type="SMART" id="SM01193">
    <property type="entry name" value="Enolase_N"/>
    <property type="match status" value="1"/>
</dbReference>
<proteinExistence type="inferred from homology"/>
<keyword evidence="7" id="KW-0456">Lyase</keyword>
<evidence type="ECO:0000256" key="12">
    <source>
        <dbReference type="PIRSR" id="PIRSR001400-2"/>
    </source>
</evidence>
<reference evidence="16" key="1">
    <citation type="submission" date="2021-03" db="EMBL/GenBank/DDBJ databases">
        <authorList>
            <person name="Tagirdzhanova G."/>
        </authorList>
    </citation>
    <scope>NUCLEOTIDE SEQUENCE</scope>
</reference>
<evidence type="ECO:0000313" key="16">
    <source>
        <dbReference type="EMBL" id="CAF9914790.1"/>
    </source>
</evidence>
<dbReference type="Proteomes" id="UP000664203">
    <property type="component" value="Unassembled WGS sequence"/>
</dbReference>
<dbReference type="InterPro" id="IPR000941">
    <property type="entry name" value="Enolase"/>
</dbReference>
<keyword evidence="6" id="KW-0324">Glycolysis</keyword>
<dbReference type="PROSITE" id="PS00164">
    <property type="entry name" value="ENOLASE"/>
    <property type="match status" value="1"/>
</dbReference>
<dbReference type="HAMAP" id="MF_00318">
    <property type="entry name" value="Enolase"/>
    <property type="match status" value="1"/>
</dbReference>
<feature type="active site" description="Proton acceptor" evidence="11">
    <location>
        <position position="347"/>
    </location>
</feature>
<evidence type="ECO:0000256" key="6">
    <source>
        <dbReference type="ARBA" id="ARBA00023152"/>
    </source>
</evidence>
<dbReference type="SFLD" id="SFLDF00002">
    <property type="entry name" value="enolase"/>
    <property type="match status" value="1"/>
</dbReference>
<evidence type="ECO:0000256" key="9">
    <source>
        <dbReference type="ARBA" id="ARBA00032132"/>
    </source>
</evidence>
<dbReference type="InterPro" id="IPR020811">
    <property type="entry name" value="Enolase_N"/>
</dbReference>
<dbReference type="CDD" id="cd03313">
    <property type="entry name" value="enolase"/>
    <property type="match status" value="1"/>
</dbReference>
<dbReference type="UniPathway" id="UPA00109">
    <property type="reaction ID" value="UER00187"/>
</dbReference>
<gene>
    <name evidence="16" type="ORF">ALECFALPRED_009728</name>
</gene>
<feature type="active site" description="Proton donor" evidence="11">
    <location>
        <position position="211"/>
    </location>
</feature>